<dbReference type="GO" id="GO:0030877">
    <property type="term" value="C:beta-catenin destruction complex"/>
    <property type="evidence" value="ECO:0007669"/>
    <property type="project" value="TreeGrafter"/>
</dbReference>
<dbReference type="Gene3D" id="2.40.240.130">
    <property type="match status" value="1"/>
</dbReference>
<dbReference type="InterPro" id="IPR029071">
    <property type="entry name" value="Ubiquitin-like_domsf"/>
</dbReference>
<evidence type="ECO:0000313" key="4">
    <source>
        <dbReference type="EMBL" id="KIH63129.1"/>
    </source>
</evidence>
<dbReference type="GO" id="GO:0019901">
    <property type="term" value="F:protein kinase binding"/>
    <property type="evidence" value="ECO:0007669"/>
    <property type="project" value="TreeGrafter"/>
</dbReference>
<dbReference type="GO" id="GO:0048468">
    <property type="term" value="P:cell development"/>
    <property type="evidence" value="ECO:0007669"/>
    <property type="project" value="TreeGrafter"/>
</dbReference>
<dbReference type="GO" id="GO:0090090">
    <property type="term" value="P:negative regulation of canonical Wnt signaling pathway"/>
    <property type="evidence" value="ECO:0007669"/>
    <property type="project" value="InterPro"/>
</dbReference>
<dbReference type="Proteomes" id="UP000054047">
    <property type="component" value="Unassembled WGS sequence"/>
</dbReference>
<dbReference type="InterPro" id="IPR038207">
    <property type="entry name" value="DIX_dom_sf"/>
</dbReference>
<reference evidence="4 5" key="1">
    <citation type="submission" date="2013-12" db="EMBL/GenBank/DDBJ databases">
        <title>Draft genome of the parsitic nematode Ancylostoma duodenale.</title>
        <authorList>
            <person name="Mitreva M."/>
        </authorList>
    </citation>
    <scope>NUCLEOTIDE SEQUENCE [LARGE SCALE GENOMIC DNA]</scope>
    <source>
        <strain evidence="4 5">Zhejiang</strain>
    </source>
</reference>
<accession>A0A0C2GVP1</accession>
<evidence type="ECO:0000313" key="5">
    <source>
        <dbReference type="Proteomes" id="UP000054047"/>
    </source>
</evidence>
<keyword evidence="1 2" id="KW-0879">Wnt signaling pathway</keyword>
<dbReference type="GO" id="GO:0008013">
    <property type="term" value="F:beta-catenin binding"/>
    <property type="evidence" value="ECO:0007669"/>
    <property type="project" value="TreeGrafter"/>
</dbReference>
<name>A0A0C2GVP1_9BILA</name>
<gene>
    <name evidence="4" type="ORF">ANCDUO_06570</name>
</gene>
<feature type="domain" description="DIX" evidence="3">
    <location>
        <begin position="145"/>
        <end position="229"/>
    </location>
</feature>
<protein>
    <recommendedName>
        <fullName evidence="3">DIX domain-containing protein</fullName>
    </recommendedName>
</protein>
<evidence type="ECO:0000256" key="1">
    <source>
        <dbReference type="ARBA" id="ARBA00022687"/>
    </source>
</evidence>
<keyword evidence="5" id="KW-1185">Reference proteome</keyword>
<dbReference type="GO" id="GO:0016055">
    <property type="term" value="P:Wnt signaling pathway"/>
    <property type="evidence" value="ECO:0007669"/>
    <property type="project" value="UniProtKB-KW"/>
</dbReference>
<dbReference type="GO" id="GO:0060090">
    <property type="term" value="F:molecular adaptor activity"/>
    <property type="evidence" value="ECO:0007669"/>
    <property type="project" value="TreeGrafter"/>
</dbReference>
<dbReference type="AlphaFoldDB" id="A0A0C2GVP1"/>
<proteinExistence type="predicted"/>
<dbReference type="PROSITE" id="PS50841">
    <property type="entry name" value="DIX"/>
    <property type="match status" value="1"/>
</dbReference>
<evidence type="ECO:0000256" key="2">
    <source>
        <dbReference type="PROSITE-ProRule" id="PRU00069"/>
    </source>
</evidence>
<dbReference type="InterPro" id="IPR001158">
    <property type="entry name" value="DIX"/>
</dbReference>
<organism evidence="4 5">
    <name type="scientific">Ancylostoma duodenale</name>
    <dbReference type="NCBI Taxonomy" id="51022"/>
    <lineage>
        <taxon>Eukaryota</taxon>
        <taxon>Metazoa</taxon>
        <taxon>Ecdysozoa</taxon>
        <taxon>Nematoda</taxon>
        <taxon>Chromadorea</taxon>
        <taxon>Rhabditida</taxon>
        <taxon>Rhabditina</taxon>
        <taxon>Rhabditomorpha</taxon>
        <taxon>Strongyloidea</taxon>
        <taxon>Ancylostomatidae</taxon>
        <taxon>Ancylostomatinae</taxon>
        <taxon>Ancylostoma</taxon>
    </lineage>
</organism>
<dbReference type="PANTHER" id="PTHR46102">
    <property type="entry name" value="AXIN"/>
    <property type="match status" value="1"/>
</dbReference>
<dbReference type="PANTHER" id="PTHR46102:SF2">
    <property type="entry name" value="AXIN"/>
    <property type="match status" value="1"/>
</dbReference>
<dbReference type="GO" id="GO:0005886">
    <property type="term" value="C:plasma membrane"/>
    <property type="evidence" value="ECO:0007669"/>
    <property type="project" value="TreeGrafter"/>
</dbReference>
<dbReference type="EMBL" id="KN728864">
    <property type="protein sequence ID" value="KIH63129.1"/>
    <property type="molecule type" value="Genomic_DNA"/>
</dbReference>
<evidence type="ECO:0000259" key="3">
    <source>
        <dbReference type="PROSITE" id="PS50841"/>
    </source>
</evidence>
<dbReference type="GO" id="GO:0032436">
    <property type="term" value="P:positive regulation of proteasomal ubiquitin-dependent protein catabolic process"/>
    <property type="evidence" value="ECO:0007669"/>
    <property type="project" value="TreeGrafter"/>
</dbReference>
<dbReference type="GO" id="GO:0031625">
    <property type="term" value="F:ubiquitin protein ligase binding"/>
    <property type="evidence" value="ECO:0007669"/>
    <property type="project" value="TreeGrafter"/>
</dbReference>
<sequence length="232" mass="26125">MNKILGAHTDGSIRHDLPEAREAFASVLSERLEVISRELERSDANTYARDLPRDLAACSLLPSLHDSRILEETTSDEEVEKYVGRIDGTRRRSESTSPVLFNFRPNKANPYENGFAPPPAQESQFHFPNLPTPPVFSTSNRCRTVAPPLTLILRENGQPPMVAKIPSEMITLAKFRRTFGVSRTENKRFLFKSTCEDDSAPFQWSLVTDDDAVLPLFDGKITAECRHFSDSD</sequence>
<dbReference type="GO" id="GO:0005634">
    <property type="term" value="C:nucleus"/>
    <property type="evidence" value="ECO:0007669"/>
    <property type="project" value="TreeGrafter"/>
</dbReference>
<dbReference type="InterPro" id="IPR043581">
    <property type="entry name" value="Axin-like"/>
</dbReference>
<dbReference type="SUPFAM" id="SSF54236">
    <property type="entry name" value="Ubiquitin-like"/>
    <property type="match status" value="1"/>
</dbReference>
<dbReference type="Pfam" id="PF00778">
    <property type="entry name" value="DIX"/>
    <property type="match status" value="1"/>
</dbReference>
<dbReference type="OrthoDB" id="10007451at2759"/>